<keyword evidence="3" id="KW-1185">Reference proteome</keyword>
<reference evidence="2" key="1">
    <citation type="submission" date="2006-10" db="EMBL/GenBank/DDBJ databases">
        <authorList>
            <person name="Amadeo P."/>
            <person name="Zhao Q."/>
            <person name="Wortman J."/>
            <person name="Fraser-Liggett C."/>
            <person name="Carlton J."/>
        </authorList>
    </citation>
    <scope>NUCLEOTIDE SEQUENCE</scope>
    <source>
        <strain evidence="2">G3</strain>
    </source>
</reference>
<proteinExistence type="predicted"/>
<dbReference type="VEuPathDB" id="TrichDB:TVAGG3_0209440"/>
<gene>
    <name evidence="2" type="ORF">TVAG_209410</name>
</gene>
<name>A2G2X7_TRIV3</name>
<dbReference type="SMR" id="A2G2X7"/>
<dbReference type="EMBL" id="DS114303">
    <property type="protein sequence ID" value="EAX88490.1"/>
    <property type="molecule type" value="Genomic_DNA"/>
</dbReference>
<dbReference type="RefSeq" id="XP_001301420.1">
    <property type="nucleotide sequence ID" value="XM_001301419.1"/>
</dbReference>
<accession>A2G2X7</accession>
<dbReference type="VEuPathDB" id="TrichDB:TVAG_209410"/>
<dbReference type="Proteomes" id="UP000001542">
    <property type="component" value="Unassembled WGS sequence"/>
</dbReference>
<feature type="region of interest" description="Disordered" evidence="1">
    <location>
        <begin position="81"/>
        <end position="123"/>
    </location>
</feature>
<dbReference type="InParanoid" id="A2G2X7"/>
<dbReference type="AlphaFoldDB" id="A2G2X7"/>
<reference evidence="2" key="2">
    <citation type="journal article" date="2007" name="Science">
        <title>Draft genome sequence of the sexually transmitted pathogen Trichomonas vaginalis.</title>
        <authorList>
            <person name="Carlton J.M."/>
            <person name="Hirt R.P."/>
            <person name="Silva J.C."/>
            <person name="Delcher A.L."/>
            <person name="Schatz M."/>
            <person name="Zhao Q."/>
            <person name="Wortman J.R."/>
            <person name="Bidwell S.L."/>
            <person name="Alsmark U.C.M."/>
            <person name="Besteiro S."/>
            <person name="Sicheritz-Ponten T."/>
            <person name="Noel C.J."/>
            <person name="Dacks J.B."/>
            <person name="Foster P.G."/>
            <person name="Simillion C."/>
            <person name="Van de Peer Y."/>
            <person name="Miranda-Saavedra D."/>
            <person name="Barton G.J."/>
            <person name="Westrop G.D."/>
            <person name="Mueller S."/>
            <person name="Dessi D."/>
            <person name="Fiori P.L."/>
            <person name="Ren Q."/>
            <person name="Paulsen I."/>
            <person name="Zhang H."/>
            <person name="Bastida-Corcuera F.D."/>
            <person name="Simoes-Barbosa A."/>
            <person name="Brown M.T."/>
            <person name="Hayes R.D."/>
            <person name="Mukherjee M."/>
            <person name="Okumura C.Y."/>
            <person name="Schneider R."/>
            <person name="Smith A.J."/>
            <person name="Vanacova S."/>
            <person name="Villalvazo M."/>
            <person name="Haas B.J."/>
            <person name="Pertea M."/>
            <person name="Feldblyum T.V."/>
            <person name="Utterback T.R."/>
            <person name="Shu C.L."/>
            <person name="Osoegawa K."/>
            <person name="de Jong P.J."/>
            <person name="Hrdy I."/>
            <person name="Horvathova L."/>
            <person name="Zubacova Z."/>
            <person name="Dolezal P."/>
            <person name="Malik S.B."/>
            <person name="Logsdon J.M. Jr."/>
            <person name="Henze K."/>
            <person name="Gupta A."/>
            <person name="Wang C.C."/>
            <person name="Dunne R.L."/>
            <person name="Upcroft J.A."/>
            <person name="Upcroft P."/>
            <person name="White O."/>
            <person name="Salzberg S.L."/>
            <person name="Tang P."/>
            <person name="Chiu C.-H."/>
            <person name="Lee Y.-S."/>
            <person name="Embley T.M."/>
            <person name="Coombs G.H."/>
            <person name="Mottram J.C."/>
            <person name="Tachezy J."/>
            <person name="Fraser-Liggett C.M."/>
            <person name="Johnson P.J."/>
        </authorList>
    </citation>
    <scope>NUCLEOTIDE SEQUENCE [LARGE SCALE GENOMIC DNA]</scope>
    <source>
        <strain evidence="2">G3</strain>
    </source>
</reference>
<organism evidence="2 3">
    <name type="scientific">Trichomonas vaginalis (strain ATCC PRA-98 / G3)</name>
    <dbReference type="NCBI Taxonomy" id="412133"/>
    <lineage>
        <taxon>Eukaryota</taxon>
        <taxon>Metamonada</taxon>
        <taxon>Parabasalia</taxon>
        <taxon>Trichomonadida</taxon>
        <taxon>Trichomonadidae</taxon>
        <taxon>Trichomonas</taxon>
    </lineage>
</organism>
<evidence type="ECO:0000256" key="1">
    <source>
        <dbReference type="SAM" id="MobiDB-lite"/>
    </source>
</evidence>
<evidence type="ECO:0000313" key="3">
    <source>
        <dbReference type="Proteomes" id="UP000001542"/>
    </source>
</evidence>
<protein>
    <submittedName>
        <fullName evidence="2">Uncharacterized protein</fullName>
    </submittedName>
</protein>
<dbReference type="KEGG" id="tva:4746150"/>
<sequence>MDAIMRRAFSGEETARRTTGGFLFAPIDMDDVPTDKRQRIQKRIEIMTKIIRNQDHIISKQYSQIQRMKRTMKMIEYAIEQRKKPLVDDQTEEEDDQTEEGDVQTEKEEVLIINLQSSEEDKE</sequence>
<feature type="compositionally biased region" description="Acidic residues" evidence="1">
    <location>
        <begin position="89"/>
        <end position="103"/>
    </location>
</feature>
<evidence type="ECO:0000313" key="2">
    <source>
        <dbReference type="EMBL" id="EAX88490.1"/>
    </source>
</evidence>